<dbReference type="PROSITE" id="PS00108">
    <property type="entry name" value="PROTEIN_KINASE_ST"/>
    <property type="match status" value="1"/>
</dbReference>
<sequence length="474" mass="51984">MAAPAPRKHTVTVGSLPFEVDTCYTPYKLIGQGAYGLVCAAHSHPSVNPPPSDGEDERDDGEVAIKKISSIFAPNANLIEAKRTLREICLLRHMRHENVLPIRDVLVPSDPLAFSDVYLVFEKMDLDMHRVIQSSQLLSADHVRFFVYQLLRGLKYIHSAGVIHRDLKPGNLLLNANCGLKISDFGLARTVDADAEARLTTYVVTRWYRAPELLMLESSYTAAVDMWSAGCIFAELLRRAPLFKGGSSLDQLQLILSKLPPSKAERDGFDPRLVSAIDTALKMRPLRGADDADNALLKQPPPAQPLRALVPTASEPALDLLAQLLKFDPRKRCTAQQALSHPYLADLHEEAAEPSAPEPVSLDFEADTSLDWKQLRSLYCQIAAESCVVREARVHAYERQQRESGGGTRAAADHTRRERPEPNGAPASASAPQRAVVAEDRRRDGETRADGGREAEGGPDGEHGAPGPAKRARS</sequence>
<feature type="compositionally biased region" description="Basic and acidic residues" evidence="6">
    <location>
        <begin position="411"/>
        <end position="421"/>
    </location>
</feature>
<name>A0A8J6CDG4_DIALT</name>
<dbReference type="GO" id="GO:0005524">
    <property type="term" value="F:ATP binding"/>
    <property type="evidence" value="ECO:0007669"/>
    <property type="project" value="UniProtKB-KW"/>
</dbReference>
<dbReference type="InterPro" id="IPR050117">
    <property type="entry name" value="MAPK"/>
</dbReference>
<dbReference type="InterPro" id="IPR011009">
    <property type="entry name" value="Kinase-like_dom_sf"/>
</dbReference>
<evidence type="ECO:0000256" key="5">
    <source>
        <dbReference type="ARBA" id="ARBA00022840"/>
    </source>
</evidence>
<dbReference type="FunFam" id="3.30.200.20:FF:000046">
    <property type="entry name" value="Mitogen-activated protein kinase"/>
    <property type="match status" value="1"/>
</dbReference>
<dbReference type="Gene3D" id="1.10.510.10">
    <property type="entry name" value="Transferase(Phosphotransferase) domain 1"/>
    <property type="match status" value="1"/>
</dbReference>
<keyword evidence="1" id="KW-0723">Serine/threonine-protein kinase</keyword>
<gene>
    <name evidence="8" type="ORF">KFE25_005019</name>
</gene>
<dbReference type="OMA" id="FMTQYVS"/>
<dbReference type="SMART" id="SM00220">
    <property type="entry name" value="S_TKc"/>
    <property type="match status" value="1"/>
</dbReference>
<dbReference type="SUPFAM" id="SSF56112">
    <property type="entry name" value="Protein kinase-like (PK-like)"/>
    <property type="match status" value="1"/>
</dbReference>
<feature type="region of interest" description="Disordered" evidence="6">
    <location>
        <begin position="398"/>
        <end position="474"/>
    </location>
</feature>
<dbReference type="CDD" id="cd07834">
    <property type="entry name" value="STKc_MAPK"/>
    <property type="match status" value="1"/>
</dbReference>
<protein>
    <recommendedName>
        <fullName evidence="7">Protein kinase domain-containing protein</fullName>
    </recommendedName>
</protein>
<keyword evidence="9" id="KW-1185">Reference proteome</keyword>
<dbReference type="OrthoDB" id="192887at2759"/>
<evidence type="ECO:0000313" key="9">
    <source>
        <dbReference type="Proteomes" id="UP000751190"/>
    </source>
</evidence>
<dbReference type="InterPro" id="IPR000719">
    <property type="entry name" value="Prot_kinase_dom"/>
</dbReference>
<accession>A0A8J6CDG4</accession>
<dbReference type="Gene3D" id="3.30.200.20">
    <property type="entry name" value="Phosphorylase Kinase, domain 1"/>
    <property type="match status" value="1"/>
</dbReference>
<keyword evidence="4" id="KW-0418">Kinase</keyword>
<dbReference type="Proteomes" id="UP000751190">
    <property type="component" value="Unassembled WGS sequence"/>
</dbReference>
<keyword evidence="3" id="KW-0547">Nucleotide-binding</keyword>
<dbReference type="PROSITE" id="PS50011">
    <property type="entry name" value="PROTEIN_KINASE_DOM"/>
    <property type="match status" value="1"/>
</dbReference>
<dbReference type="EMBL" id="JAGTXO010000016">
    <property type="protein sequence ID" value="KAG8463508.1"/>
    <property type="molecule type" value="Genomic_DNA"/>
</dbReference>
<evidence type="ECO:0000256" key="1">
    <source>
        <dbReference type="ARBA" id="ARBA00022527"/>
    </source>
</evidence>
<evidence type="ECO:0000313" key="8">
    <source>
        <dbReference type="EMBL" id="KAG8463508.1"/>
    </source>
</evidence>
<evidence type="ECO:0000256" key="2">
    <source>
        <dbReference type="ARBA" id="ARBA00022679"/>
    </source>
</evidence>
<reference evidence="8" key="1">
    <citation type="submission" date="2021-05" db="EMBL/GenBank/DDBJ databases">
        <title>The genome of the haptophyte Pavlova lutheri (Diacronema luteri, Pavlovales) - a model for lipid biosynthesis in eukaryotic algae.</title>
        <authorList>
            <person name="Hulatt C.J."/>
            <person name="Posewitz M.C."/>
        </authorList>
    </citation>
    <scope>NUCLEOTIDE SEQUENCE</scope>
    <source>
        <strain evidence="8">NIVA-4/92</strain>
    </source>
</reference>
<evidence type="ECO:0000256" key="4">
    <source>
        <dbReference type="ARBA" id="ARBA00022777"/>
    </source>
</evidence>
<proteinExistence type="predicted"/>
<evidence type="ECO:0000256" key="3">
    <source>
        <dbReference type="ARBA" id="ARBA00022741"/>
    </source>
</evidence>
<comment type="caution">
    <text evidence="8">The sequence shown here is derived from an EMBL/GenBank/DDBJ whole genome shotgun (WGS) entry which is preliminary data.</text>
</comment>
<organism evidence="8 9">
    <name type="scientific">Diacronema lutheri</name>
    <name type="common">Unicellular marine alga</name>
    <name type="synonym">Monochrysis lutheri</name>
    <dbReference type="NCBI Taxonomy" id="2081491"/>
    <lineage>
        <taxon>Eukaryota</taxon>
        <taxon>Haptista</taxon>
        <taxon>Haptophyta</taxon>
        <taxon>Pavlovophyceae</taxon>
        <taxon>Pavlovales</taxon>
        <taxon>Pavlovaceae</taxon>
        <taxon>Diacronema</taxon>
    </lineage>
</organism>
<keyword evidence="2" id="KW-0808">Transferase</keyword>
<dbReference type="GO" id="GO:0004674">
    <property type="term" value="F:protein serine/threonine kinase activity"/>
    <property type="evidence" value="ECO:0007669"/>
    <property type="project" value="UniProtKB-KW"/>
</dbReference>
<dbReference type="InterPro" id="IPR008271">
    <property type="entry name" value="Ser/Thr_kinase_AS"/>
</dbReference>
<dbReference type="AlphaFoldDB" id="A0A8J6CDG4"/>
<dbReference type="Pfam" id="PF00069">
    <property type="entry name" value="Pkinase"/>
    <property type="match status" value="1"/>
</dbReference>
<feature type="compositionally biased region" description="Basic and acidic residues" evidence="6">
    <location>
        <begin position="437"/>
        <end position="463"/>
    </location>
</feature>
<feature type="domain" description="Protein kinase" evidence="7">
    <location>
        <begin position="24"/>
        <end position="344"/>
    </location>
</feature>
<dbReference type="PANTHER" id="PTHR24055">
    <property type="entry name" value="MITOGEN-ACTIVATED PROTEIN KINASE"/>
    <property type="match status" value="1"/>
</dbReference>
<keyword evidence="5" id="KW-0067">ATP-binding</keyword>
<dbReference type="FunFam" id="1.10.510.10:FF:000040">
    <property type="entry name" value="Mitogen-activated protein kinase"/>
    <property type="match status" value="1"/>
</dbReference>
<evidence type="ECO:0000256" key="6">
    <source>
        <dbReference type="SAM" id="MobiDB-lite"/>
    </source>
</evidence>
<evidence type="ECO:0000259" key="7">
    <source>
        <dbReference type="PROSITE" id="PS50011"/>
    </source>
</evidence>